<comment type="caution">
    <text evidence="2">The sequence shown here is derived from an EMBL/GenBank/DDBJ whole genome shotgun (WGS) entry which is preliminary data.</text>
</comment>
<evidence type="ECO:0000313" key="2">
    <source>
        <dbReference type="EMBL" id="CAH0489566.1"/>
    </source>
</evidence>
<gene>
    <name evidence="2" type="ORF">PFR001_LOCUS4969</name>
</gene>
<evidence type="ECO:0000313" key="3">
    <source>
        <dbReference type="Proteomes" id="UP001157938"/>
    </source>
</evidence>
<accession>A0ABN8C8T6</accession>
<organism evidence="2 3">
    <name type="scientific">Peronospora farinosa</name>
    <dbReference type="NCBI Taxonomy" id="134698"/>
    <lineage>
        <taxon>Eukaryota</taxon>
        <taxon>Sar</taxon>
        <taxon>Stramenopiles</taxon>
        <taxon>Oomycota</taxon>
        <taxon>Peronosporomycetes</taxon>
        <taxon>Peronosporales</taxon>
        <taxon>Peronosporaceae</taxon>
        <taxon>Peronospora</taxon>
    </lineage>
</organism>
<evidence type="ECO:0000256" key="1">
    <source>
        <dbReference type="SAM" id="MobiDB-lite"/>
    </source>
</evidence>
<dbReference type="EMBL" id="CAKLBC010001115">
    <property type="protein sequence ID" value="CAH0489566.1"/>
    <property type="molecule type" value="Genomic_DNA"/>
</dbReference>
<dbReference type="Proteomes" id="UP001157938">
    <property type="component" value="Unassembled WGS sequence"/>
</dbReference>
<keyword evidence="3" id="KW-1185">Reference proteome</keyword>
<name>A0ABN8C8T6_9STRA</name>
<feature type="region of interest" description="Disordered" evidence="1">
    <location>
        <begin position="20"/>
        <end position="39"/>
    </location>
</feature>
<feature type="compositionally biased region" description="Basic and acidic residues" evidence="1">
    <location>
        <begin position="28"/>
        <end position="39"/>
    </location>
</feature>
<sequence length="133" mass="15231">MSLPWRCILCSFRGIARNRSGTQTADATPHETTEADGDKSVELVTPRPRVSFETTFSSEKNEKDQQDFSLNPRMQEFEARYHLQQEDTDVENDVIRTPAAISIIPKKSKLTEWLEKFEAQHRVKDQDNSSTAS</sequence>
<reference evidence="2 3" key="1">
    <citation type="submission" date="2021-11" db="EMBL/GenBank/DDBJ databases">
        <authorList>
            <person name="Islam A."/>
            <person name="Islam S."/>
            <person name="Flora M.S."/>
            <person name="Rahman M."/>
            <person name="Ziaur R.M."/>
            <person name="Epstein J.H."/>
            <person name="Hassan M."/>
            <person name="Klassen M."/>
            <person name="Woodard K."/>
            <person name="Webb A."/>
            <person name="Webby R.J."/>
            <person name="El Zowalaty M.E."/>
        </authorList>
    </citation>
    <scope>NUCLEOTIDE SEQUENCE [LARGE SCALE GENOMIC DNA]</scope>
    <source>
        <strain evidence="2">Pf1</strain>
    </source>
</reference>
<protein>
    <submittedName>
        <fullName evidence="2">Uncharacterized protein</fullName>
    </submittedName>
</protein>
<proteinExistence type="predicted"/>